<feature type="region of interest" description="Disordered" evidence="8">
    <location>
        <begin position="307"/>
        <end position="352"/>
    </location>
</feature>
<dbReference type="RefSeq" id="WP_255134436.1">
    <property type="nucleotide sequence ID" value="NZ_JANDBC010000001.1"/>
</dbReference>
<name>A0A9X2L3F7_9BACT</name>
<dbReference type="Pfam" id="PF00198">
    <property type="entry name" value="2-oxoacid_dh"/>
    <property type="match status" value="1"/>
</dbReference>
<evidence type="ECO:0000256" key="7">
    <source>
        <dbReference type="RuleBase" id="RU003423"/>
    </source>
</evidence>
<dbReference type="GO" id="GO:0005737">
    <property type="term" value="C:cytoplasm"/>
    <property type="evidence" value="ECO:0007669"/>
    <property type="project" value="TreeGrafter"/>
</dbReference>
<evidence type="ECO:0000313" key="11">
    <source>
        <dbReference type="EMBL" id="MCP9291572.1"/>
    </source>
</evidence>
<gene>
    <name evidence="11" type="primary">sucB</name>
    <name evidence="11" type="ORF">NM125_08260</name>
</gene>
<evidence type="ECO:0000313" key="12">
    <source>
        <dbReference type="Proteomes" id="UP001139125"/>
    </source>
</evidence>
<evidence type="ECO:0000256" key="5">
    <source>
        <dbReference type="ARBA" id="ARBA00022823"/>
    </source>
</evidence>
<evidence type="ECO:0000259" key="10">
    <source>
        <dbReference type="PROSITE" id="PS51826"/>
    </source>
</evidence>
<reference evidence="11" key="1">
    <citation type="submission" date="2022-06" db="EMBL/GenBank/DDBJ databases">
        <title>Gracilimonas sp. CAU 1638 isolated from sea sediment.</title>
        <authorList>
            <person name="Kim W."/>
        </authorList>
    </citation>
    <scope>NUCLEOTIDE SEQUENCE</scope>
    <source>
        <strain evidence="11">CAU 1638</strain>
    </source>
</reference>
<feature type="region of interest" description="Disordered" evidence="8">
    <location>
        <begin position="209"/>
        <end position="261"/>
    </location>
</feature>
<dbReference type="InterPro" id="IPR036625">
    <property type="entry name" value="E3-bd_dom_sf"/>
</dbReference>
<dbReference type="PROSITE" id="PS50968">
    <property type="entry name" value="BIOTINYL_LIPOYL"/>
    <property type="match status" value="2"/>
</dbReference>
<dbReference type="GO" id="GO:0016407">
    <property type="term" value="F:acetyltransferase activity"/>
    <property type="evidence" value="ECO:0007669"/>
    <property type="project" value="TreeGrafter"/>
</dbReference>
<dbReference type="CDD" id="cd06849">
    <property type="entry name" value="lipoyl_domain"/>
    <property type="match status" value="2"/>
</dbReference>
<dbReference type="Proteomes" id="UP001139125">
    <property type="component" value="Unassembled WGS sequence"/>
</dbReference>
<dbReference type="PANTHER" id="PTHR43178">
    <property type="entry name" value="DIHYDROLIPOAMIDE ACETYLTRANSFERASE COMPONENT OF PYRUVATE DEHYDROGENASE COMPLEX"/>
    <property type="match status" value="1"/>
</dbReference>
<evidence type="ECO:0000256" key="1">
    <source>
        <dbReference type="ARBA" id="ARBA00001938"/>
    </source>
</evidence>
<comment type="subunit">
    <text evidence="3">Forms a 24-polypeptide structural core with octahedral symmetry.</text>
</comment>
<sequence length="589" mass="62450">MAKVEVVMPQMGESVMEGTVIEWAKSVGDTVEVDETLLEVATDKVDTEVPSPEAGVLVEVLAEEGDVIEVGKPIAIIETDKDAAGDVSSGGSDEAEETAQEETQEAEAQQETETQEEAPAASSGGGDEGERIEVQMPQMGESVVEATVIGWSKQVGDKVEEDETLLEISTDKVDSEVPSPAAGTLVEIFAEENETIEVGQTIAVIATGEGASASSGSGKPAPKKEEKKETKAEQKQEVQPAAATNGTSGGSEPQRVGSDGRFYSPLVRSIAKEEGISQEELENIDGSGQGGRVSKKDILAYVEDRKAGKVSAPAQQKQAASAGLSKPSSGSKTSDGSISAGQLDVKHSPSGDVEVIKMDRMRKMIAEHMVRSKQTSAHVTTFAEVDVTKMVKWRNANKVKFQEKTGTKLTFTPLFVESIINAMLEFPLINSSVVDDEIHLKKDINFGLAVALGTGGEGGLIVPVIKKAQEKNLVGLANSVSEVAEKARSKKLSPDDLVGGTITLTNYGSVGNLMGTPIINQPQVAIIGTGAIEKRPVVMETDAGDVIAIRHMMYLSMSYDHRIIDGAHGGAFLNRIKEILEDFDTDRTV</sequence>
<evidence type="ECO:0000256" key="6">
    <source>
        <dbReference type="ARBA" id="ARBA00023315"/>
    </source>
</evidence>
<dbReference type="PROSITE" id="PS00189">
    <property type="entry name" value="LIPOYL"/>
    <property type="match status" value="2"/>
</dbReference>
<protein>
    <recommendedName>
        <fullName evidence="7">Dihydrolipoamide acetyltransferase component of pyruvate dehydrogenase complex</fullName>
        <ecNumber evidence="7">2.3.1.-</ecNumber>
    </recommendedName>
</protein>
<evidence type="ECO:0000256" key="3">
    <source>
        <dbReference type="ARBA" id="ARBA00011484"/>
    </source>
</evidence>
<dbReference type="InterPro" id="IPR003016">
    <property type="entry name" value="2-oxoA_DH_lipoyl-BS"/>
</dbReference>
<evidence type="ECO:0000256" key="8">
    <source>
        <dbReference type="SAM" id="MobiDB-lite"/>
    </source>
</evidence>
<organism evidence="11 12">
    <name type="scientific">Gracilimonas sediminicola</name>
    <dbReference type="NCBI Taxonomy" id="2952158"/>
    <lineage>
        <taxon>Bacteria</taxon>
        <taxon>Pseudomonadati</taxon>
        <taxon>Balneolota</taxon>
        <taxon>Balneolia</taxon>
        <taxon>Balneolales</taxon>
        <taxon>Balneolaceae</taxon>
        <taxon>Gracilimonas</taxon>
    </lineage>
</organism>
<dbReference type="EMBL" id="JANDBC010000001">
    <property type="protein sequence ID" value="MCP9291572.1"/>
    <property type="molecule type" value="Genomic_DNA"/>
</dbReference>
<feature type="compositionally biased region" description="Acidic residues" evidence="8">
    <location>
        <begin position="93"/>
        <end position="116"/>
    </location>
</feature>
<dbReference type="InterPro" id="IPR004167">
    <property type="entry name" value="PSBD"/>
</dbReference>
<comment type="caution">
    <text evidence="11">The sequence shown here is derived from an EMBL/GenBank/DDBJ whole genome shotgun (WGS) entry which is preliminary data.</text>
</comment>
<evidence type="ECO:0000256" key="4">
    <source>
        <dbReference type="ARBA" id="ARBA00022679"/>
    </source>
</evidence>
<proteinExistence type="inferred from homology"/>
<dbReference type="InterPro" id="IPR050743">
    <property type="entry name" value="2-oxoacid_DH_E2_comp"/>
</dbReference>
<dbReference type="InterPro" id="IPR014276">
    <property type="entry name" value="2-oxoglutarate_DH_E2"/>
</dbReference>
<feature type="compositionally biased region" description="Low complexity" evidence="8">
    <location>
        <begin position="311"/>
        <end position="339"/>
    </location>
</feature>
<accession>A0A9X2L3F7</accession>
<keyword evidence="12" id="KW-1185">Reference proteome</keyword>
<feature type="compositionally biased region" description="Low complexity" evidence="8">
    <location>
        <begin position="209"/>
        <end position="220"/>
    </location>
</feature>
<dbReference type="PROSITE" id="PS51826">
    <property type="entry name" value="PSBD"/>
    <property type="match status" value="1"/>
</dbReference>
<dbReference type="InterPro" id="IPR001078">
    <property type="entry name" value="2-oxoacid_DH_actylTfrase"/>
</dbReference>
<comment type="cofactor">
    <cofactor evidence="1 7">
        <name>(R)-lipoate</name>
        <dbReference type="ChEBI" id="CHEBI:83088"/>
    </cofactor>
</comment>
<dbReference type="Gene3D" id="3.30.559.10">
    <property type="entry name" value="Chloramphenicol acetyltransferase-like domain"/>
    <property type="match status" value="1"/>
</dbReference>
<dbReference type="EC" id="2.3.1.-" evidence="7"/>
<dbReference type="Gene3D" id="4.10.320.10">
    <property type="entry name" value="E3-binding domain"/>
    <property type="match status" value="1"/>
</dbReference>
<keyword evidence="4 7" id="KW-0808">Transferase</keyword>
<dbReference type="SUPFAM" id="SSF47005">
    <property type="entry name" value="Peripheral subunit-binding domain of 2-oxo acid dehydrogenase complex"/>
    <property type="match status" value="1"/>
</dbReference>
<dbReference type="SUPFAM" id="SSF52777">
    <property type="entry name" value="CoA-dependent acyltransferases"/>
    <property type="match status" value="1"/>
</dbReference>
<keyword evidence="6 7" id="KW-0012">Acyltransferase</keyword>
<dbReference type="InterPro" id="IPR011053">
    <property type="entry name" value="Single_hybrid_motif"/>
</dbReference>
<evidence type="ECO:0000256" key="2">
    <source>
        <dbReference type="ARBA" id="ARBA00007317"/>
    </source>
</evidence>
<evidence type="ECO:0000259" key="9">
    <source>
        <dbReference type="PROSITE" id="PS50968"/>
    </source>
</evidence>
<dbReference type="Pfam" id="PF00364">
    <property type="entry name" value="Biotin_lipoyl"/>
    <property type="match status" value="2"/>
</dbReference>
<dbReference type="AlphaFoldDB" id="A0A9X2L3F7"/>
<feature type="domain" description="Peripheral subunit-binding (PSBD)" evidence="10">
    <location>
        <begin position="262"/>
        <end position="302"/>
    </location>
</feature>
<dbReference type="GO" id="GO:0031405">
    <property type="term" value="F:lipoic acid binding"/>
    <property type="evidence" value="ECO:0007669"/>
    <property type="project" value="TreeGrafter"/>
</dbReference>
<dbReference type="SUPFAM" id="SSF51230">
    <property type="entry name" value="Single hybrid motif"/>
    <property type="match status" value="2"/>
</dbReference>
<dbReference type="Gene3D" id="2.40.50.100">
    <property type="match status" value="2"/>
</dbReference>
<feature type="domain" description="Lipoyl-binding" evidence="9">
    <location>
        <begin position="131"/>
        <end position="206"/>
    </location>
</feature>
<feature type="region of interest" description="Disordered" evidence="8">
    <location>
        <begin position="79"/>
        <end position="130"/>
    </location>
</feature>
<dbReference type="Pfam" id="PF02817">
    <property type="entry name" value="E3_binding"/>
    <property type="match status" value="1"/>
</dbReference>
<dbReference type="InterPro" id="IPR000089">
    <property type="entry name" value="Biotin_lipoyl"/>
</dbReference>
<dbReference type="NCBIfam" id="TIGR02927">
    <property type="entry name" value="SucB_Actino"/>
    <property type="match status" value="1"/>
</dbReference>
<feature type="compositionally biased region" description="Basic and acidic residues" evidence="8">
    <location>
        <begin position="222"/>
        <end position="236"/>
    </location>
</feature>
<dbReference type="InterPro" id="IPR023213">
    <property type="entry name" value="CAT-like_dom_sf"/>
</dbReference>
<feature type="domain" description="Lipoyl-binding" evidence="9">
    <location>
        <begin position="3"/>
        <end position="78"/>
    </location>
</feature>
<comment type="similarity">
    <text evidence="2 7">Belongs to the 2-oxoacid dehydrogenase family.</text>
</comment>
<keyword evidence="5 7" id="KW-0450">Lipoyl</keyword>
<dbReference type="PANTHER" id="PTHR43178:SF5">
    <property type="entry name" value="LIPOAMIDE ACYLTRANSFERASE COMPONENT OF BRANCHED-CHAIN ALPHA-KETO ACID DEHYDROGENASE COMPLEX, MITOCHONDRIAL"/>
    <property type="match status" value="1"/>
</dbReference>
<dbReference type="FunFam" id="3.30.559.10:FF:000007">
    <property type="entry name" value="Dihydrolipoamide acetyltransferase component of pyruvate dehydrogenase complex"/>
    <property type="match status" value="1"/>
</dbReference>